<dbReference type="HAMAP" id="MF_00644">
    <property type="entry name" value="PSII_PsbZ"/>
    <property type="match status" value="1"/>
</dbReference>
<comment type="function">
    <text evidence="13">Controls the interaction of photosystem II (PSII) cores with the light-harvesting antenna, regulates electron flow through the 2 photosystem reaction centers. PSII is a light-driven water plastoquinone oxidoreductase, using light energy to abstract electrons from H(2)O, generating a proton gradient subsequently used for ATP formation.</text>
</comment>
<dbReference type="AlphaFoldDB" id="A0A141SD99"/>
<evidence type="ECO:0000256" key="7">
    <source>
        <dbReference type="ARBA" id="ARBA00022989"/>
    </source>
</evidence>
<keyword evidence="8 12" id="KW-0793">Thylakoid</keyword>
<dbReference type="NCBIfam" id="TIGR03043">
    <property type="entry name" value="PS_II_psbZ"/>
    <property type="match status" value="1"/>
</dbReference>
<dbReference type="RefSeq" id="YP_009244025.1">
    <property type="nucleotide sequence ID" value="NC_029858.1"/>
</dbReference>
<keyword evidence="6 12" id="KW-0812">Transmembrane</keyword>
<feature type="transmembrane region" description="Helical" evidence="14">
    <location>
        <begin position="38"/>
        <end position="61"/>
    </location>
</feature>
<dbReference type="EMBL" id="KT266786">
    <property type="protein sequence ID" value="AMK96267.1"/>
    <property type="molecule type" value="Genomic_DNA"/>
</dbReference>
<evidence type="ECO:0000256" key="12">
    <source>
        <dbReference type="HAMAP-Rule" id="MF_00644"/>
    </source>
</evidence>
<protein>
    <recommendedName>
        <fullName evidence="3 12">Photosystem II reaction center protein Z</fullName>
        <shortName evidence="12">PSII-Z</shortName>
    </recommendedName>
</protein>
<evidence type="ECO:0000256" key="10">
    <source>
        <dbReference type="ARBA" id="ARBA00023276"/>
    </source>
</evidence>
<organism evidence="15">
    <name type="scientific">Gelidium elegans</name>
    <name type="common">Red alga</name>
    <dbReference type="NCBI Taxonomy" id="37200"/>
    <lineage>
        <taxon>Eukaryota</taxon>
        <taxon>Rhodophyta</taxon>
        <taxon>Florideophyceae</taxon>
        <taxon>Rhodymeniophycidae</taxon>
        <taxon>Gelidiales</taxon>
        <taxon>Gelidiaceae</taxon>
        <taxon>Gelidium</taxon>
    </lineage>
</organism>
<dbReference type="GeneID" id="27215745"/>
<comment type="similarity">
    <text evidence="2 12 13">Belongs to the PsbZ family.</text>
</comment>
<name>A0A141SD99_GELEL</name>
<evidence type="ECO:0000313" key="15">
    <source>
        <dbReference type="EMBL" id="AMK96267.1"/>
    </source>
</evidence>
<evidence type="ECO:0000256" key="13">
    <source>
        <dbReference type="RuleBase" id="RU003472"/>
    </source>
</evidence>
<accession>A0A141SD99</accession>
<dbReference type="GO" id="GO:0042651">
    <property type="term" value="C:thylakoid membrane"/>
    <property type="evidence" value="ECO:0007669"/>
    <property type="project" value="UniProtKB-UniRule"/>
</dbReference>
<dbReference type="InterPro" id="IPR002644">
    <property type="entry name" value="PSII_PsbZ"/>
</dbReference>
<comment type="subcellular location">
    <subcellularLocation>
        <location evidence="12">Cellular thylakoid membrane</location>
        <topology evidence="12">Multi-pass membrane protein</topology>
    </subcellularLocation>
    <subcellularLocation>
        <location evidence="1">Membrane</location>
        <topology evidence="1">Multi-pass membrane protein</topology>
    </subcellularLocation>
</comment>
<evidence type="ECO:0000256" key="5">
    <source>
        <dbReference type="ARBA" id="ARBA00022531"/>
    </source>
</evidence>
<dbReference type="SUPFAM" id="SSF161055">
    <property type="entry name" value="PsbZ-like"/>
    <property type="match status" value="1"/>
</dbReference>
<gene>
    <name evidence="12 15" type="primary">psbZ</name>
    <name evidence="15" type="ORF">Gele_003</name>
</gene>
<dbReference type="PANTHER" id="PTHR34971">
    <property type="entry name" value="PHOTOSYSTEM II REACTION CENTER PROTEIN Z"/>
    <property type="match status" value="1"/>
</dbReference>
<dbReference type="InterPro" id="IPR036512">
    <property type="entry name" value="PSII_PsbZ_sf"/>
</dbReference>
<dbReference type="PANTHER" id="PTHR34971:SF2">
    <property type="entry name" value="PHOTOSYSTEM II REACTION CENTER PROTEIN Z"/>
    <property type="match status" value="1"/>
</dbReference>
<dbReference type="GO" id="GO:0015979">
    <property type="term" value="P:photosynthesis"/>
    <property type="evidence" value="ECO:0007669"/>
    <property type="project" value="UniProtKB-UniRule"/>
</dbReference>
<comment type="subunit">
    <text evidence="11 12">PSII is composed of 1 copy each of membrane proteins PsbA, PsbB, PsbC, PsbD, PsbE, PsbF, PsbH, PsbI, PsbJ, PsbK, PsbL, PsbM, PsbT, PsbY, PsbZ, Psb30/Ycf12, at least 3 peripheral proteins of the oxygen-evolving complex and a large number of cofactors. It forms dimeric complexes.</text>
</comment>
<keyword evidence="5 12" id="KW-0602">Photosynthesis</keyword>
<evidence type="ECO:0000256" key="1">
    <source>
        <dbReference type="ARBA" id="ARBA00004141"/>
    </source>
</evidence>
<keyword evidence="9 12" id="KW-0472">Membrane</keyword>
<geneLocation type="plastid" evidence="15"/>
<keyword evidence="4 12" id="KW-0674">Reaction center</keyword>
<evidence type="ECO:0000256" key="2">
    <source>
        <dbReference type="ARBA" id="ARBA00008367"/>
    </source>
</evidence>
<proteinExistence type="inferred from homology"/>
<dbReference type="Pfam" id="PF01737">
    <property type="entry name" value="Ycf9"/>
    <property type="match status" value="1"/>
</dbReference>
<evidence type="ECO:0000256" key="6">
    <source>
        <dbReference type="ARBA" id="ARBA00022692"/>
    </source>
</evidence>
<keyword evidence="7 12" id="KW-1133">Transmembrane helix</keyword>
<evidence type="ECO:0000256" key="8">
    <source>
        <dbReference type="ARBA" id="ARBA00023078"/>
    </source>
</evidence>
<comment type="function">
    <text evidence="12">May control the interaction of photosystem II (PSII) cores with the light-harvesting antenna, regulates electron flow through the 2 photosystem reaction centers. PSII is a light-driven water plastoquinone oxidoreductase, using light energy to abstract electrons from H(2)O, generating a proton gradient subsequently used for ATP formation.</text>
</comment>
<dbReference type="GO" id="GO:0009539">
    <property type="term" value="C:photosystem II reaction center"/>
    <property type="evidence" value="ECO:0007669"/>
    <property type="project" value="InterPro"/>
</dbReference>
<dbReference type="Gene3D" id="1.10.287.740">
    <property type="entry name" value="Photosystem II PsbZ, reaction centre"/>
    <property type="match status" value="1"/>
</dbReference>
<evidence type="ECO:0000256" key="9">
    <source>
        <dbReference type="ARBA" id="ARBA00023136"/>
    </source>
</evidence>
<sequence>MTIIVQLLVLILVVFSTLLVIGIPVTLASPEQWEKSKNLIYTGAGIWAGLVIITGVFNSFIV</sequence>
<evidence type="ECO:0000256" key="4">
    <source>
        <dbReference type="ARBA" id="ARBA00022469"/>
    </source>
</evidence>
<reference evidence="15" key="1">
    <citation type="submission" date="2015-07" db="EMBL/GenBank/DDBJ databases">
        <title>Reconstructing the complex evolutionary history of mobile plasmids in red algal genomes.</title>
        <authorList>
            <person name="Lee J."/>
            <person name="Kim K.M."/>
            <person name="Yang E.C."/>
            <person name="Miller K.A."/>
            <person name="Boo S.M."/>
            <person name="Bhattacharya D."/>
            <person name="Yoon H.S."/>
        </authorList>
    </citation>
    <scope>NUCLEOTIDE SEQUENCE</scope>
</reference>
<keyword evidence="10 12" id="KW-0604">Photosystem II</keyword>
<dbReference type="GO" id="GO:0042549">
    <property type="term" value="P:photosystem II stabilization"/>
    <property type="evidence" value="ECO:0007669"/>
    <property type="project" value="InterPro"/>
</dbReference>
<evidence type="ECO:0000256" key="3">
    <source>
        <dbReference type="ARBA" id="ARBA00021665"/>
    </source>
</evidence>
<evidence type="ECO:0000256" key="11">
    <source>
        <dbReference type="ARBA" id="ARBA00038734"/>
    </source>
</evidence>
<keyword evidence="15" id="KW-0934">Plastid</keyword>
<evidence type="ECO:0000256" key="14">
    <source>
        <dbReference type="SAM" id="Phobius"/>
    </source>
</evidence>